<reference evidence="11" key="1">
    <citation type="submission" date="2016-10" db="EMBL/GenBank/DDBJ databases">
        <authorList>
            <person name="Varghese N."/>
            <person name="Submissions S."/>
        </authorList>
    </citation>
    <scope>NUCLEOTIDE SEQUENCE [LARGE SCALE GENOMIC DNA]</scope>
    <source>
        <strain evidence="11">CGMCC 4.3504</strain>
    </source>
</reference>
<keyword evidence="4" id="KW-0443">Lipid metabolism</keyword>
<organism evidence="10 11">
    <name type="scientific">Streptomyces prasinopilosus</name>
    <dbReference type="NCBI Taxonomy" id="67344"/>
    <lineage>
        <taxon>Bacteria</taxon>
        <taxon>Bacillati</taxon>
        <taxon>Actinomycetota</taxon>
        <taxon>Actinomycetes</taxon>
        <taxon>Kitasatosporales</taxon>
        <taxon>Streptomycetaceae</taxon>
        <taxon>Streptomyces</taxon>
    </lineage>
</organism>
<dbReference type="STRING" id="67344.SAMN05216505_101207"/>
<dbReference type="SUPFAM" id="SSF54637">
    <property type="entry name" value="Thioesterase/thiol ester dehydrase-isomerase"/>
    <property type="match status" value="2"/>
</dbReference>
<evidence type="ECO:0000256" key="6">
    <source>
        <dbReference type="ARBA" id="ARBA00071120"/>
    </source>
</evidence>
<accession>A0A1G6IEL1</accession>
<dbReference type="EMBL" id="FMZK01000001">
    <property type="protein sequence ID" value="SDC04898.1"/>
    <property type="molecule type" value="Genomic_DNA"/>
</dbReference>
<dbReference type="InterPro" id="IPR025652">
    <property type="entry name" value="TesB_C"/>
</dbReference>
<evidence type="ECO:0000259" key="8">
    <source>
        <dbReference type="Pfam" id="PF02551"/>
    </source>
</evidence>
<dbReference type="FunFam" id="2.40.160.210:FF:000001">
    <property type="entry name" value="Acyl-CoA thioesterase II"/>
    <property type="match status" value="1"/>
</dbReference>
<evidence type="ECO:0000256" key="1">
    <source>
        <dbReference type="ARBA" id="ARBA00006538"/>
    </source>
</evidence>
<feature type="domain" description="Acyl-CoA thioesterase 2 C-terminal" evidence="8">
    <location>
        <begin position="176"/>
        <end position="284"/>
    </location>
</feature>
<dbReference type="InterPro" id="IPR029069">
    <property type="entry name" value="HotDog_dom_sf"/>
</dbReference>
<dbReference type="InterPro" id="IPR003703">
    <property type="entry name" value="Acyl_CoA_thio"/>
</dbReference>
<evidence type="ECO:0000256" key="4">
    <source>
        <dbReference type="ARBA" id="ARBA00023098"/>
    </source>
</evidence>
<dbReference type="PANTHER" id="PTHR11066">
    <property type="entry name" value="ACYL-COA THIOESTERASE"/>
    <property type="match status" value="1"/>
</dbReference>
<dbReference type="GO" id="GO:0009062">
    <property type="term" value="P:fatty acid catabolic process"/>
    <property type="evidence" value="ECO:0007669"/>
    <property type="project" value="TreeGrafter"/>
</dbReference>
<dbReference type="CDD" id="cd03445">
    <property type="entry name" value="Thioesterase_II_repeat2"/>
    <property type="match status" value="1"/>
</dbReference>
<feature type="domain" description="Acyl-CoA thioesterase-like N-terminal HotDog" evidence="9">
    <location>
        <begin position="33"/>
        <end position="109"/>
    </location>
</feature>
<dbReference type="CDD" id="cd03444">
    <property type="entry name" value="Thioesterase_II_repeat1"/>
    <property type="match status" value="1"/>
</dbReference>
<evidence type="ECO:0000256" key="5">
    <source>
        <dbReference type="ARBA" id="ARBA00050943"/>
    </source>
</evidence>
<dbReference type="AlphaFoldDB" id="A0A1G6IEL1"/>
<evidence type="ECO:0000313" key="10">
    <source>
        <dbReference type="EMBL" id="SDC04898.1"/>
    </source>
</evidence>
<evidence type="ECO:0000256" key="3">
    <source>
        <dbReference type="ARBA" id="ARBA00022801"/>
    </source>
</evidence>
<dbReference type="Pfam" id="PF13622">
    <property type="entry name" value="4HBT_3"/>
    <property type="match status" value="1"/>
</dbReference>
<comment type="catalytic activity">
    <reaction evidence="5">
        <text>a fatty acyl-CoA + H2O = a fatty acid + CoA + H(+)</text>
        <dbReference type="Rhea" id="RHEA:16781"/>
        <dbReference type="ChEBI" id="CHEBI:15377"/>
        <dbReference type="ChEBI" id="CHEBI:15378"/>
        <dbReference type="ChEBI" id="CHEBI:28868"/>
        <dbReference type="ChEBI" id="CHEBI:57287"/>
        <dbReference type="ChEBI" id="CHEBI:77636"/>
        <dbReference type="EC" id="3.1.2.20"/>
    </reaction>
    <physiologicalReaction direction="left-to-right" evidence="5">
        <dbReference type="Rhea" id="RHEA:16782"/>
    </physiologicalReaction>
</comment>
<evidence type="ECO:0000256" key="7">
    <source>
        <dbReference type="ARBA" id="ARBA00079653"/>
    </source>
</evidence>
<keyword evidence="3" id="KW-0378">Hydrolase</keyword>
<proteinExistence type="inferred from homology"/>
<dbReference type="InterPro" id="IPR049449">
    <property type="entry name" value="TesB_ACOT8-like_N"/>
</dbReference>
<evidence type="ECO:0000313" key="11">
    <source>
        <dbReference type="Proteomes" id="UP000182100"/>
    </source>
</evidence>
<evidence type="ECO:0000256" key="2">
    <source>
        <dbReference type="ARBA" id="ARBA00011881"/>
    </source>
</evidence>
<name>A0A1G6IEL1_9ACTN</name>
<comment type="similarity">
    <text evidence="1">Belongs to the C/M/P thioester hydrolase family.</text>
</comment>
<dbReference type="Pfam" id="PF02551">
    <property type="entry name" value="Acyl_CoA_thio"/>
    <property type="match status" value="1"/>
</dbReference>
<dbReference type="GO" id="GO:0006637">
    <property type="term" value="P:acyl-CoA metabolic process"/>
    <property type="evidence" value="ECO:0007669"/>
    <property type="project" value="InterPro"/>
</dbReference>
<dbReference type="RefSeq" id="WP_055574146.1">
    <property type="nucleotide sequence ID" value="NZ_FMZK01000001.1"/>
</dbReference>
<dbReference type="InterPro" id="IPR042171">
    <property type="entry name" value="Acyl-CoA_hotdog"/>
</dbReference>
<dbReference type="GO" id="GO:0047617">
    <property type="term" value="F:fatty acyl-CoA hydrolase activity"/>
    <property type="evidence" value="ECO:0007669"/>
    <property type="project" value="UniProtKB-EC"/>
</dbReference>
<dbReference type="Proteomes" id="UP000182100">
    <property type="component" value="Unassembled WGS sequence"/>
</dbReference>
<gene>
    <name evidence="10" type="ORF">SAMN05216505_101207</name>
</gene>
<protein>
    <recommendedName>
        <fullName evidence="6">Acyl-CoA thioesterase 2</fullName>
    </recommendedName>
    <alternativeName>
        <fullName evidence="7">Thioesterase II</fullName>
    </alternativeName>
</protein>
<dbReference type="Gene3D" id="2.40.160.210">
    <property type="entry name" value="Acyl-CoA thioesterase, double hotdog domain"/>
    <property type="match status" value="1"/>
</dbReference>
<evidence type="ECO:0000259" key="9">
    <source>
        <dbReference type="Pfam" id="PF13622"/>
    </source>
</evidence>
<comment type="subunit">
    <text evidence="2">Homotetramer.</text>
</comment>
<dbReference type="PANTHER" id="PTHR11066:SF34">
    <property type="entry name" value="ACYL-COENZYME A THIOESTERASE 8"/>
    <property type="match status" value="1"/>
</dbReference>
<sequence>MSQALQELLDLLDLEQIEENIFRGRSRASAVPRVFGGQVAAQALVAAGRTVPADRPAHSLHAYFLRTGDPGAPIVYTVDRIRDGRSFTTRRVVAVQHGKPIFHLSASFQTYEEGLDHQAPMPPAPDPDALPTSEERLRGYPHLASEVVHRYLGARAAVDLRYVDDPPYGRFGEPRDPHSQVWFRTNGKLDGDDPLLHVVLATYVSDMTLLDSVLLAHGRGGWAVGDVVGASLDHAMWFHRPFRADEWLLYDQQSPSAHGGRGLGQARIYTQDGRLAVSVVQEGVVRVPRDRDA</sequence>
<keyword evidence="11" id="KW-1185">Reference proteome</keyword>